<reference evidence="2" key="1">
    <citation type="journal article" date="2023" name="Mol. Biol. Evol.">
        <title>Third-Generation Sequencing Reveals the Adaptive Role of the Epigenome in Three Deep-Sea Polychaetes.</title>
        <authorList>
            <person name="Perez M."/>
            <person name="Aroh O."/>
            <person name="Sun Y."/>
            <person name="Lan Y."/>
            <person name="Juniper S.K."/>
            <person name="Young C.R."/>
            <person name="Angers B."/>
            <person name="Qian P.Y."/>
        </authorList>
    </citation>
    <scope>NUCLEOTIDE SEQUENCE</scope>
    <source>
        <strain evidence="2">P08H-3</strain>
    </source>
</reference>
<name>A0AAD9K8B6_9ANNE</name>
<dbReference type="AlphaFoldDB" id="A0AAD9K8B6"/>
<dbReference type="Proteomes" id="UP001208570">
    <property type="component" value="Unassembled WGS sequence"/>
</dbReference>
<accession>A0AAD9K8B6</accession>
<keyword evidence="3" id="KW-1185">Reference proteome</keyword>
<dbReference type="EMBL" id="JAODUP010000044">
    <property type="protein sequence ID" value="KAK2165885.1"/>
    <property type="molecule type" value="Genomic_DNA"/>
</dbReference>
<protein>
    <submittedName>
        <fullName evidence="2">Uncharacterized protein</fullName>
    </submittedName>
</protein>
<evidence type="ECO:0000256" key="1">
    <source>
        <dbReference type="SAM" id="SignalP"/>
    </source>
</evidence>
<feature type="signal peptide" evidence="1">
    <location>
        <begin position="1"/>
        <end position="18"/>
    </location>
</feature>
<organism evidence="2 3">
    <name type="scientific">Paralvinella palmiformis</name>
    <dbReference type="NCBI Taxonomy" id="53620"/>
    <lineage>
        <taxon>Eukaryota</taxon>
        <taxon>Metazoa</taxon>
        <taxon>Spiralia</taxon>
        <taxon>Lophotrochozoa</taxon>
        <taxon>Annelida</taxon>
        <taxon>Polychaeta</taxon>
        <taxon>Sedentaria</taxon>
        <taxon>Canalipalpata</taxon>
        <taxon>Terebellida</taxon>
        <taxon>Terebelliformia</taxon>
        <taxon>Alvinellidae</taxon>
        <taxon>Paralvinella</taxon>
    </lineage>
</organism>
<evidence type="ECO:0000313" key="2">
    <source>
        <dbReference type="EMBL" id="KAK2165885.1"/>
    </source>
</evidence>
<evidence type="ECO:0000313" key="3">
    <source>
        <dbReference type="Proteomes" id="UP001208570"/>
    </source>
</evidence>
<sequence>MAAHLLTIRNILLHVLKAHLKWSVTGMLLEHPMNTLVTQPANVLNINKFIASIIFYHMVVSTGKGSSVQASSGAQRLDLCTINSSWSACVSYCKAECFSIYFYQADYLLQ</sequence>
<proteinExistence type="predicted"/>
<keyword evidence="1" id="KW-0732">Signal</keyword>
<gene>
    <name evidence="2" type="ORF">LSH36_44g00005</name>
</gene>
<comment type="caution">
    <text evidence="2">The sequence shown here is derived from an EMBL/GenBank/DDBJ whole genome shotgun (WGS) entry which is preliminary data.</text>
</comment>
<feature type="chain" id="PRO_5041965837" evidence="1">
    <location>
        <begin position="19"/>
        <end position="110"/>
    </location>
</feature>